<dbReference type="EMBL" id="JARBJD010000019">
    <property type="protein sequence ID" value="KAK2961025.1"/>
    <property type="molecule type" value="Genomic_DNA"/>
</dbReference>
<accession>A0ABQ9YBG2</accession>
<feature type="transmembrane region" description="Helical" evidence="2">
    <location>
        <begin position="67"/>
        <end position="90"/>
    </location>
</feature>
<feature type="transmembrane region" description="Helical" evidence="2">
    <location>
        <begin position="173"/>
        <end position="196"/>
    </location>
</feature>
<protein>
    <submittedName>
        <fullName evidence="3">Uncharacterized protein</fullName>
    </submittedName>
</protein>
<proteinExistence type="predicted"/>
<evidence type="ECO:0000256" key="1">
    <source>
        <dbReference type="SAM" id="MobiDB-lite"/>
    </source>
</evidence>
<keyword evidence="2" id="KW-0472">Membrane</keyword>
<feature type="transmembrane region" description="Helical" evidence="2">
    <location>
        <begin position="208"/>
        <end position="228"/>
    </location>
</feature>
<evidence type="ECO:0000256" key="2">
    <source>
        <dbReference type="SAM" id="Phobius"/>
    </source>
</evidence>
<reference evidence="3 4" key="1">
    <citation type="journal article" date="2022" name="bioRxiv">
        <title>Genomics of Preaxostyla Flagellates Illuminates Evolutionary Transitions and the Path Towards Mitochondrial Loss.</title>
        <authorList>
            <person name="Novak L.V.F."/>
            <person name="Treitli S.C."/>
            <person name="Pyrih J."/>
            <person name="Halakuc P."/>
            <person name="Pipaliya S.V."/>
            <person name="Vacek V."/>
            <person name="Brzon O."/>
            <person name="Soukal P."/>
            <person name="Eme L."/>
            <person name="Dacks J.B."/>
            <person name="Karnkowska A."/>
            <person name="Elias M."/>
            <person name="Hampl V."/>
        </authorList>
    </citation>
    <scope>NUCLEOTIDE SEQUENCE [LARGE SCALE GENOMIC DNA]</scope>
    <source>
        <strain evidence="3">NAU3</strain>
        <tissue evidence="3">Gut</tissue>
    </source>
</reference>
<feature type="transmembrane region" description="Helical" evidence="2">
    <location>
        <begin position="272"/>
        <end position="291"/>
    </location>
</feature>
<keyword evidence="2" id="KW-0812">Transmembrane</keyword>
<name>A0ABQ9YBG2_9EUKA</name>
<feature type="region of interest" description="Disordered" evidence="1">
    <location>
        <begin position="313"/>
        <end position="343"/>
    </location>
</feature>
<keyword evidence="2" id="KW-1133">Transmembrane helix</keyword>
<evidence type="ECO:0000313" key="4">
    <source>
        <dbReference type="Proteomes" id="UP001281761"/>
    </source>
</evidence>
<sequence>MDYEPFDPSKIDPRVILFIASCPNVYGRTFFPYRIIAGCDFACLLLVTRDIFTSFSRHSHALRTKKLVFCSFLSLFLFIRTICYLVPFPFNGFTCELFTQQLPHFILCLSWIAMSLWLSSALFTVEEAPSSKRKHLAFILLAVLIAIEFVVTLTFTILASADITWAKSGIPPTVITNCVLYCTILISISIFTFQLLRLSCSVLLPHGLLIQIRVLAILCVVMFIVYFLRTLYSILRISQTNPFQTHFVSSVVSCIETGDCQKHTTMYVSFQAIWEFLPTVLLIVMLFILRCSPKRRKNKKKITIKAIPQEYEEISDTEPPKPKRRKKPKRSHDATVYEQFPLN</sequence>
<feature type="transmembrane region" description="Helical" evidence="2">
    <location>
        <begin position="137"/>
        <end position="161"/>
    </location>
</feature>
<feature type="transmembrane region" description="Helical" evidence="2">
    <location>
        <begin position="102"/>
        <end position="125"/>
    </location>
</feature>
<gene>
    <name evidence="3" type="ORF">BLNAU_4112</name>
</gene>
<keyword evidence="4" id="KW-1185">Reference proteome</keyword>
<dbReference type="Proteomes" id="UP001281761">
    <property type="component" value="Unassembled WGS sequence"/>
</dbReference>
<organism evidence="3 4">
    <name type="scientific">Blattamonas nauphoetae</name>
    <dbReference type="NCBI Taxonomy" id="2049346"/>
    <lineage>
        <taxon>Eukaryota</taxon>
        <taxon>Metamonada</taxon>
        <taxon>Preaxostyla</taxon>
        <taxon>Oxymonadida</taxon>
        <taxon>Blattamonas</taxon>
    </lineage>
</organism>
<feature type="transmembrane region" description="Helical" evidence="2">
    <location>
        <begin position="30"/>
        <end position="47"/>
    </location>
</feature>
<evidence type="ECO:0000313" key="3">
    <source>
        <dbReference type="EMBL" id="KAK2961025.1"/>
    </source>
</evidence>
<comment type="caution">
    <text evidence="3">The sequence shown here is derived from an EMBL/GenBank/DDBJ whole genome shotgun (WGS) entry which is preliminary data.</text>
</comment>